<dbReference type="OrthoDB" id="5506246at2"/>
<dbReference type="Pfam" id="PF01988">
    <property type="entry name" value="VIT1"/>
    <property type="match status" value="1"/>
</dbReference>
<dbReference type="GO" id="GO:0030026">
    <property type="term" value="P:intracellular manganese ion homeostasis"/>
    <property type="evidence" value="ECO:0007669"/>
    <property type="project" value="InterPro"/>
</dbReference>
<evidence type="ECO:0000256" key="1">
    <source>
        <dbReference type="ARBA" id="ARBA00004127"/>
    </source>
</evidence>
<keyword evidence="8" id="KW-1185">Reference proteome</keyword>
<proteinExistence type="predicted"/>
<evidence type="ECO:0000313" key="8">
    <source>
        <dbReference type="Proteomes" id="UP000051086"/>
    </source>
</evidence>
<dbReference type="PANTHER" id="PTHR31851">
    <property type="entry name" value="FE(2+)/MN(2+) TRANSPORTER PCL1"/>
    <property type="match status" value="1"/>
</dbReference>
<reference evidence="6 8" key="2">
    <citation type="submission" date="2015-09" db="EMBL/GenBank/DDBJ databases">
        <authorList>
            <person name="Rodrigo-Torres L."/>
            <person name="Arahal D.R."/>
        </authorList>
    </citation>
    <scope>NUCLEOTIDE SEQUENCE [LARGE SCALE GENOMIC DNA]</scope>
    <source>
        <strain evidence="6 8">CECT 5118</strain>
    </source>
</reference>
<dbReference type="GO" id="GO:0012505">
    <property type="term" value="C:endomembrane system"/>
    <property type="evidence" value="ECO:0007669"/>
    <property type="project" value="UniProtKB-SubCell"/>
</dbReference>
<comment type="subcellular location">
    <subcellularLocation>
        <location evidence="1">Endomembrane system</location>
        <topology evidence="1">Multi-pass membrane protein</topology>
    </subcellularLocation>
</comment>
<evidence type="ECO:0000256" key="4">
    <source>
        <dbReference type="ARBA" id="ARBA00023136"/>
    </source>
</evidence>
<evidence type="ECO:0000256" key="2">
    <source>
        <dbReference type="ARBA" id="ARBA00022692"/>
    </source>
</evidence>
<gene>
    <name evidence="6" type="ORF">TL5118_01561</name>
    <name evidence="7" type="ORF">TL5120_02319</name>
</gene>
<evidence type="ECO:0000313" key="6">
    <source>
        <dbReference type="EMBL" id="CUH65997.1"/>
    </source>
</evidence>
<keyword evidence="4 5" id="KW-0472">Membrane</keyword>
<dbReference type="GO" id="GO:0005384">
    <property type="term" value="F:manganese ion transmembrane transporter activity"/>
    <property type="evidence" value="ECO:0007669"/>
    <property type="project" value="InterPro"/>
</dbReference>
<dbReference type="RefSeq" id="WP_058243712.1">
    <property type="nucleotide sequence ID" value="NZ_CYSB01000025.1"/>
</dbReference>
<feature type="transmembrane region" description="Helical" evidence="5">
    <location>
        <begin position="147"/>
        <end position="169"/>
    </location>
</feature>
<dbReference type="Proteomes" id="UP000051887">
    <property type="component" value="Unassembled WGS sequence"/>
</dbReference>
<name>A0A0P1FU94_9RHOB</name>
<keyword evidence="3 5" id="KW-1133">Transmembrane helix</keyword>
<organism evidence="7 9">
    <name type="scientific">Thalassovita autumnalis</name>
    <dbReference type="NCBI Taxonomy" id="2072972"/>
    <lineage>
        <taxon>Bacteria</taxon>
        <taxon>Pseudomonadati</taxon>
        <taxon>Pseudomonadota</taxon>
        <taxon>Alphaproteobacteria</taxon>
        <taxon>Rhodobacterales</taxon>
        <taxon>Roseobacteraceae</taxon>
        <taxon>Thalassovita</taxon>
    </lineage>
</organism>
<dbReference type="Proteomes" id="UP000051086">
    <property type="component" value="Unassembled WGS sequence"/>
</dbReference>
<dbReference type="InterPro" id="IPR008217">
    <property type="entry name" value="Ccc1_fam"/>
</dbReference>
<dbReference type="EMBL" id="CYSB01000025">
    <property type="protein sequence ID" value="CUH65997.1"/>
    <property type="molecule type" value="Genomic_DNA"/>
</dbReference>
<protein>
    <submittedName>
        <fullName evidence="7">VIT family protein</fullName>
    </submittedName>
</protein>
<accession>A0A0P1FU94</accession>
<dbReference type="EMBL" id="CYSC01000032">
    <property type="protein sequence ID" value="CUH72518.1"/>
    <property type="molecule type" value="Genomic_DNA"/>
</dbReference>
<feature type="transmembrane region" description="Helical" evidence="5">
    <location>
        <begin position="206"/>
        <end position="228"/>
    </location>
</feature>
<feature type="transmembrane region" description="Helical" evidence="5">
    <location>
        <begin position="175"/>
        <end position="194"/>
    </location>
</feature>
<feature type="transmembrane region" description="Helical" evidence="5">
    <location>
        <begin position="12"/>
        <end position="31"/>
    </location>
</feature>
<feature type="transmembrane region" description="Helical" evidence="5">
    <location>
        <begin position="37"/>
        <end position="56"/>
    </location>
</feature>
<reference evidence="7 9" key="1">
    <citation type="submission" date="2015-09" db="EMBL/GenBank/DDBJ databases">
        <authorList>
            <consortium name="Swine Surveillance"/>
        </authorList>
    </citation>
    <scope>NUCLEOTIDE SEQUENCE [LARGE SCALE GENOMIC DNA]</scope>
    <source>
        <strain evidence="7 9">5120</strain>
    </source>
</reference>
<evidence type="ECO:0000313" key="7">
    <source>
        <dbReference type="EMBL" id="CUH72518.1"/>
    </source>
</evidence>
<evidence type="ECO:0000256" key="3">
    <source>
        <dbReference type="ARBA" id="ARBA00022989"/>
    </source>
</evidence>
<evidence type="ECO:0000313" key="9">
    <source>
        <dbReference type="Proteomes" id="UP000051887"/>
    </source>
</evidence>
<dbReference type="AlphaFoldDB" id="A0A0P1FU94"/>
<sequence length="230" mass="23689">MALSLRGSLKQVIYGGNDGIVTTFAIVAGFAGAGADGAAQIGAFAVVLFGLANLLADALSMGMGEYLSARSQHQVYRRSLRETRALLDRAPEQGLAQLITGFRAQGLAEDQATQAAAAVITNTDAAAAQILILDQGLTPPDRDNPALNGMVTFVAFVCFGLMPVSPYLIGIEPAQQWTTAIICTLVALTALGLLRVRATDENAPKALVETVGIGGLCAAVAYGVGWVLGG</sequence>
<evidence type="ECO:0000256" key="5">
    <source>
        <dbReference type="SAM" id="Phobius"/>
    </source>
</evidence>
<keyword evidence="2 5" id="KW-0812">Transmembrane</keyword>